<organism evidence="2 3">
    <name type="scientific">Lactococcus nasutitermitis</name>
    <dbReference type="NCBI Taxonomy" id="1652957"/>
    <lineage>
        <taxon>Bacteria</taxon>
        <taxon>Bacillati</taxon>
        <taxon>Bacillota</taxon>
        <taxon>Bacilli</taxon>
        <taxon>Lactobacillales</taxon>
        <taxon>Streptococcaceae</taxon>
        <taxon>Lactococcus</taxon>
    </lineage>
</organism>
<dbReference type="Proteomes" id="UP001595987">
    <property type="component" value="Unassembled WGS sequence"/>
</dbReference>
<keyword evidence="1" id="KW-1133">Transmembrane helix</keyword>
<evidence type="ECO:0000313" key="2">
    <source>
        <dbReference type="EMBL" id="MFC4652818.1"/>
    </source>
</evidence>
<keyword evidence="1" id="KW-0812">Transmembrane</keyword>
<reference evidence="3" key="1">
    <citation type="journal article" date="2019" name="Int. J. Syst. Evol. Microbiol.">
        <title>The Global Catalogue of Microorganisms (GCM) 10K type strain sequencing project: providing services to taxonomists for standard genome sequencing and annotation.</title>
        <authorList>
            <consortium name="The Broad Institute Genomics Platform"/>
            <consortium name="The Broad Institute Genome Sequencing Center for Infectious Disease"/>
            <person name="Wu L."/>
            <person name="Ma J."/>
        </authorList>
    </citation>
    <scope>NUCLEOTIDE SEQUENCE [LARGE SCALE GENOMIC DNA]</scope>
    <source>
        <strain evidence="3">CCUG 63287</strain>
    </source>
</reference>
<dbReference type="EMBL" id="JBHSGD010000005">
    <property type="protein sequence ID" value="MFC4652818.1"/>
    <property type="molecule type" value="Genomic_DNA"/>
</dbReference>
<dbReference type="RefSeq" id="WP_213533112.1">
    <property type="nucleotide sequence ID" value="NZ_BOVQ01000001.1"/>
</dbReference>
<evidence type="ECO:0008006" key="4">
    <source>
        <dbReference type="Google" id="ProtNLM"/>
    </source>
</evidence>
<accession>A0ABV9JE74</accession>
<proteinExistence type="predicted"/>
<evidence type="ECO:0000313" key="3">
    <source>
        <dbReference type="Proteomes" id="UP001595987"/>
    </source>
</evidence>
<protein>
    <recommendedName>
        <fullName evidence="4">CAP-associated domain-containing protein</fullName>
    </recommendedName>
</protein>
<feature type="transmembrane region" description="Helical" evidence="1">
    <location>
        <begin position="6"/>
        <end position="25"/>
    </location>
</feature>
<keyword evidence="3" id="KW-1185">Reference proteome</keyword>
<name>A0ABV9JE74_9LACT</name>
<sequence length="384" mass="42728">MKKRSIGIIAAVFIVIFAFSGYFYFKKQEVTLAKNLSSNQVPKWTASTSPLMNQKDWENKVLHHHIKKGTTVKDAVIPGLRGAWSINPKTGKAAYASKWTPQGITQTDKYTLISAYDGNHQLDSLIFVLNKKTERYVKSLIIPAVSHLGGLAYDPVRKNIWLSNDTNIARLSVLKERTIDNYNAKISKQAIKIDENFKLPWIKATSTIALSDNALEIPYFSASQTSSVVTIPLVNGKIELNRLPKKKINTSSTGKMLADFKKSGALNYIFISPAFKKMQGLALYQTAAIFTSSFGNKNSTVTFANVKKTANLANTATFNYKFNKLGSLSVLPYLEQVSINQKDKSLSMLFESGSMKYRGKTPYVMDRLLIMPVNLKNLSAVAAQ</sequence>
<gene>
    <name evidence="2" type="ORF">ACFO26_07830</name>
</gene>
<comment type="caution">
    <text evidence="2">The sequence shown here is derived from an EMBL/GenBank/DDBJ whole genome shotgun (WGS) entry which is preliminary data.</text>
</comment>
<keyword evidence="1" id="KW-0472">Membrane</keyword>
<evidence type="ECO:0000256" key="1">
    <source>
        <dbReference type="SAM" id="Phobius"/>
    </source>
</evidence>